<proteinExistence type="inferred from homology"/>
<feature type="domain" description="KOW" evidence="6">
    <location>
        <begin position="44"/>
        <end position="71"/>
    </location>
</feature>
<protein>
    <recommendedName>
        <fullName evidence="4">Large ribosomal subunit protein uL24</fullName>
    </recommendedName>
</protein>
<evidence type="ECO:0000256" key="3">
    <source>
        <dbReference type="ARBA" id="ARBA00023274"/>
    </source>
</evidence>
<dbReference type="InterPro" id="IPR041988">
    <property type="entry name" value="Ribosomal_uL24_KOW"/>
</dbReference>
<dbReference type="InterPro" id="IPR005825">
    <property type="entry name" value="Ribosomal_uL24_CS"/>
</dbReference>
<dbReference type="Pfam" id="PF00467">
    <property type="entry name" value="KOW"/>
    <property type="match status" value="1"/>
</dbReference>
<dbReference type="SUPFAM" id="SSF50104">
    <property type="entry name" value="Translation proteins SH3-like domain"/>
    <property type="match status" value="1"/>
</dbReference>
<dbReference type="Gene3D" id="2.30.30.30">
    <property type="match status" value="1"/>
</dbReference>
<dbReference type="GO" id="GO:0015934">
    <property type="term" value="C:large ribosomal subunit"/>
    <property type="evidence" value="ECO:0007669"/>
    <property type="project" value="UniProtKB-UniRule"/>
</dbReference>
<dbReference type="NCBIfam" id="TIGR01080">
    <property type="entry name" value="rplX_A_E"/>
    <property type="match status" value="1"/>
</dbReference>
<dbReference type="PANTHER" id="PTHR11143">
    <property type="entry name" value="60S RIBOSOMAL PROTEIN L26 FAMILY MEMBER"/>
    <property type="match status" value="1"/>
</dbReference>
<feature type="region of interest" description="Disordered" evidence="5">
    <location>
        <begin position="131"/>
        <end position="160"/>
    </location>
</feature>
<dbReference type="EMBL" id="NEXD01000002">
    <property type="protein sequence ID" value="PSN86776.1"/>
    <property type="molecule type" value="Genomic_DNA"/>
</dbReference>
<feature type="compositionally biased region" description="Low complexity" evidence="5">
    <location>
        <begin position="138"/>
        <end position="149"/>
    </location>
</feature>
<comment type="function">
    <text evidence="4">One of two assembly initiator proteins, it binds directly to the 5'-end of the 23S rRNA, where it nucleates assembly of the 50S subunit.</text>
</comment>
<dbReference type="CDD" id="cd06089">
    <property type="entry name" value="KOW_RPL26"/>
    <property type="match status" value="1"/>
</dbReference>
<evidence type="ECO:0000256" key="4">
    <source>
        <dbReference type="HAMAP-Rule" id="MF_01326"/>
    </source>
</evidence>
<dbReference type="InterPro" id="IPR005824">
    <property type="entry name" value="KOW"/>
</dbReference>
<dbReference type="Pfam" id="PF16906">
    <property type="entry name" value="Ribosomal_L26"/>
    <property type="match status" value="1"/>
</dbReference>
<dbReference type="AlphaFoldDB" id="A0A2R6AK73"/>
<comment type="function">
    <text evidence="4">Located at the polypeptide exit tunnel on the outside of the subunit.</text>
</comment>
<dbReference type="InterPro" id="IPR008991">
    <property type="entry name" value="Translation_prot_SH3-like_sf"/>
</dbReference>
<gene>
    <name evidence="4" type="primary">rpl24</name>
    <name evidence="7" type="ORF">B9Q02_01030</name>
</gene>
<sequence>MVLSAKPSKQRKALYNLPWHKAIKLMSAPLSKELRQRFSVKSIPVRVNDSVKIVSGGYKGRSGKVVRVDVKRRLVFIEGITEMSQKGKTKLVGIHVSNIMITKLDLSDKYRRQILERKGVSAEIIQKEIEEAEKAESQSKSTTTQSQSKEQTEIEKEVHG</sequence>
<dbReference type="FunFam" id="2.30.30.30:FF:000009">
    <property type="entry name" value="60S ribosomal protein L26"/>
    <property type="match status" value="1"/>
</dbReference>
<evidence type="ECO:0000256" key="2">
    <source>
        <dbReference type="ARBA" id="ARBA00022980"/>
    </source>
</evidence>
<keyword evidence="3 4" id="KW-0687">Ribonucleoprotein</keyword>
<evidence type="ECO:0000256" key="1">
    <source>
        <dbReference type="ARBA" id="ARBA00010618"/>
    </source>
</evidence>
<dbReference type="Proteomes" id="UP000240569">
    <property type="component" value="Unassembled WGS sequence"/>
</dbReference>
<evidence type="ECO:0000313" key="7">
    <source>
        <dbReference type="EMBL" id="PSN86776.1"/>
    </source>
</evidence>
<organism evidence="7 8">
    <name type="scientific">Candidatus Marsarchaeota G1 archaeon BE_D</name>
    <dbReference type="NCBI Taxonomy" id="1978156"/>
    <lineage>
        <taxon>Archaea</taxon>
        <taxon>Candidatus Marsarchaeota</taxon>
        <taxon>Candidatus Marsarchaeota group 1</taxon>
    </lineage>
</organism>
<dbReference type="HAMAP" id="MF_01326_A">
    <property type="entry name" value="Ribosomal_uL24_A"/>
    <property type="match status" value="1"/>
</dbReference>
<reference evidence="7 8" key="1">
    <citation type="submission" date="2017-04" db="EMBL/GenBank/DDBJ databases">
        <title>Novel microbial lineages endemic to geothermal iron-oxide mats fill important gaps in the evolutionary history of Archaea.</title>
        <authorList>
            <person name="Jay Z.J."/>
            <person name="Beam J.P."/>
            <person name="Dlakic M."/>
            <person name="Rusch D.B."/>
            <person name="Kozubal M.A."/>
            <person name="Inskeep W.P."/>
        </authorList>
    </citation>
    <scope>NUCLEOTIDE SEQUENCE [LARGE SCALE GENOMIC DNA]</scope>
    <source>
        <strain evidence="7">BE_D</strain>
    </source>
</reference>
<evidence type="ECO:0000256" key="5">
    <source>
        <dbReference type="SAM" id="MobiDB-lite"/>
    </source>
</evidence>
<keyword evidence="2 4" id="KW-0689">Ribosomal protein</keyword>
<evidence type="ECO:0000259" key="6">
    <source>
        <dbReference type="SMART" id="SM00739"/>
    </source>
</evidence>
<comment type="subunit">
    <text evidence="4">Part of the 50S ribosomal subunit.</text>
</comment>
<dbReference type="GO" id="GO:0003735">
    <property type="term" value="F:structural constituent of ribosome"/>
    <property type="evidence" value="ECO:0007669"/>
    <property type="project" value="UniProtKB-UniRule"/>
</dbReference>
<dbReference type="PROSITE" id="PS01108">
    <property type="entry name" value="RIBOSOMAL_L24"/>
    <property type="match status" value="1"/>
</dbReference>
<feature type="compositionally biased region" description="Basic and acidic residues" evidence="5">
    <location>
        <begin position="150"/>
        <end position="160"/>
    </location>
</feature>
<dbReference type="SMART" id="SM00739">
    <property type="entry name" value="KOW"/>
    <property type="match status" value="1"/>
</dbReference>
<dbReference type="GO" id="GO:0006412">
    <property type="term" value="P:translation"/>
    <property type="evidence" value="ECO:0007669"/>
    <property type="project" value="UniProtKB-UniRule"/>
</dbReference>
<keyword evidence="4" id="KW-0699">rRNA-binding</keyword>
<keyword evidence="4" id="KW-0694">RNA-binding</keyword>
<dbReference type="GO" id="GO:0019843">
    <property type="term" value="F:rRNA binding"/>
    <property type="evidence" value="ECO:0007669"/>
    <property type="project" value="UniProtKB-UniRule"/>
</dbReference>
<comment type="similarity">
    <text evidence="1 4">Belongs to the universal ribosomal protein uL24 family.</text>
</comment>
<dbReference type="InterPro" id="IPR005756">
    <property type="entry name" value="Ribosomal_uL24_euk/arc"/>
</dbReference>
<name>A0A2R6AK73_9ARCH</name>
<dbReference type="InterPro" id="IPR014722">
    <property type="entry name" value="Rib_uL2_dom2"/>
</dbReference>
<evidence type="ECO:0000313" key="8">
    <source>
        <dbReference type="Proteomes" id="UP000240569"/>
    </source>
</evidence>
<comment type="caution">
    <text evidence="7">The sequence shown here is derived from an EMBL/GenBank/DDBJ whole genome shotgun (WGS) entry which is preliminary data.</text>
</comment>
<accession>A0A2R6AK73</accession>